<organism evidence="1 2">
    <name type="scientific">Phaeodactylibacter xiamenensis</name>
    <dbReference type="NCBI Taxonomy" id="1524460"/>
    <lineage>
        <taxon>Bacteria</taxon>
        <taxon>Pseudomonadati</taxon>
        <taxon>Bacteroidota</taxon>
        <taxon>Saprospiria</taxon>
        <taxon>Saprospirales</taxon>
        <taxon>Haliscomenobacteraceae</taxon>
        <taxon>Phaeodactylibacter</taxon>
    </lineage>
</organism>
<keyword evidence="2" id="KW-1185">Reference proteome</keyword>
<evidence type="ECO:0000313" key="1">
    <source>
        <dbReference type="EMBL" id="KGE85608.1"/>
    </source>
</evidence>
<protein>
    <submittedName>
        <fullName evidence="1">Uncharacterized protein</fullName>
    </submittedName>
</protein>
<sequence>MAAITDRSITKVPMPGIGLKFRAIIKVDSLQAAVRNDIAEFGFRKRKVYAQCITSTAILRAKAIIWVVGHGPEVQARQLDAMLFYLAPGPFIIRLMNDMEPVRSTRRRNVNFAIWCKLC</sequence>
<reference evidence="1 2" key="1">
    <citation type="journal article" date="2014" name="Int. J. Syst. Evol. Microbiol.">
        <title>Phaeodactylibacter xiamenensis gen. nov., sp. nov., a member of the family Saprospiraceae isolated from the marine alga Phaeodactylum tricornutum.</title>
        <authorList>
            <person name="Chen Z.Jr."/>
            <person name="Lei X."/>
            <person name="Lai Q."/>
            <person name="Li Y."/>
            <person name="Zhang B."/>
            <person name="Zhang J."/>
            <person name="Zhang H."/>
            <person name="Yang L."/>
            <person name="Zheng W."/>
            <person name="Tian Y."/>
            <person name="Yu Z."/>
            <person name="Xu H.Jr."/>
            <person name="Zheng T."/>
        </authorList>
    </citation>
    <scope>NUCLEOTIDE SEQUENCE [LARGE SCALE GENOMIC DNA]</scope>
    <source>
        <strain evidence="1 2">KD52</strain>
    </source>
</reference>
<gene>
    <name evidence="1" type="ORF">IX84_26305</name>
</gene>
<accession>A0A098S179</accession>
<comment type="caution">
    <text evidence="1">The sequence shown here is derived from an EMBL/GenBank/DDBJ whole genome shotgun (WGS) entry which is preliminary data.</text>
</comment>
<dbReference type="EMBL" id="JPOS01000084">
    <property type="protein sequence ID" value="KGE85608.1"/>
    <property type="molecule type" value="Genomic_DNA"/>
</dbReference>
<dbReference type="AlphaFoldDB" id="A0A098S179"/>
<dbReference type="Proteomes" id="UP000029736">
    <property type="component" value="Unassembled WGS sequence"/>
</dbReference>
<name>A0A098S179_9BACT</name>
<proteinExistence type="predicted"/>
<evidence type="ECO:0000313" key="2">
    <source>
        <dbReference type="Proteomes" id="UP000029736"/>
    </source>
</evidence>